<organism evidence="1 2">
    <name type="scientific">Dryococelus australis</name>
    <dbReference type="NCBI Taxonomy" id="614101"/>
    <lineage>
        <taxon>Eukaryota</taxon>
        <taxon>Metazoa</taxon>
        <taxon>Ecdysozoa</taxon>
        <taxon>Arthropoda</taxon>
        <taxon>Hexapoda</taxon>
        <taxon>Insecta</taxon>
        <taxon>Pterygota</taxon>
        <taxon>Neoptera</taxon>
        <taxon>Polyneoptera</taxon>
        <taxon>Phasmatodea</taxon>
        <taxon>Verophasmatodea</taxon>
        <taxon>Anareolatae</taxon>
        <taxon>Phasmatidae</taxon>
        <taxon>Eurycanthinae</taxon>
        <taxon>Dryococelus</taxon>
    </lineage>
</organism>
<dbReference type="EMBL" id="JARBHB010000003">
    <property type="protein sequence ID" value="KAJ8889055.1"/>
    <property type="molecule type" value="Genomic_DNA"/>
</dbReference>
<dbReference type="PANTHER" id="PTHR33776">
    <property type="entry name" value="ENDO/EXONUCLEASE/PHOSPHATASE DOMAIN-CONTAINING PROTEIN"/>
    <property type="match status" value="1"/>
</dbReference>
<protein>
    <recommendedName>
        <fullName evidence="3">Endonuclease/exonuclease/phosphatase domain-containing protein</fullName>
    </recommendedName>
</protein>
<sequence length="330" mass="37000">MGSPPNRDVVFSAPATHGFQLCPSPTADPQMYISIALSPYPDCLQVAHINSQSLLWHIDEVRRIFTPLSMHPMLFSLSGYKILHNDRIDKGGDGVAIYVSDNIKHKIRSSSPPEYTGKPEFIIIELTIPPNKVILVVVYRPPKAADLSDFEELLSNLIAGYENCITMGYFNIHLLSNTNEVNKLLTTLLCMNNTVCLLGTTYHTAWIDLIFTSKPKLILTHGQTVVLDFKNIDSDKLNSDAALMPRHEINMIDTLDKKISRLSQMITDLYNNTVPLRTRRVTKPPALTGYCTTNAYGKAAKIFYSFDSFGSCRTSGDFWKWLHNLGIGKC</sequence>
<evidence type="ECO:0000313" key="2">
    <source>
        <dbReference type="Proteomes" id="UP001159363"/>
    </source>
</evidence>
<comment type="caution">
    <text evidence="1">The sequence shown here is derived from an EMBL/GenBank/DDBJ whole genome shotgun (WGS) entry which is preliminary data.</text>
</comment>
<gene>
    <name evidence="1" type="ORF">PR048_008549</name>
</gene>
<evidence type="ECO:0000313" key="1">
    <source>
        <dbReference type="EMBL" id="KAJ8889055.1"/>
    </source>
</evidence>
<reference evidence="1 2" key="1">
    <citation type="submission" date="2023-02" db="EMBL/GenBank/DDBJ databases">
        <title>LHISI_Scaffold_Assembly.</title>
        <authorList>
            <person name="Stuart O.P."/>
            <person name="Cleave R."/>
            <person name="Magrath M.J.L."/>
            <person name="Mikheyev A.S."/>
        </authorList>
    </citation>
    <scope>NUCLEOTIDE SEQUENCE [LARGE SCALE GENOMIC DNA]</scope>
    <source>
        <strain evidence="1">Daus_M_001</strain>
        <tissue evidence="1">Leg muscle</tissue>
    </source>
</reference>
<accession>A0ABQ9HXH5</accession>
<dbReference type="Proteomes" id="UP001159363">
    <property type="component" value="Chromosome 3"/>
</dbReference>
<dbReference type="InterPro" id="IPR036691">
    <property type="entry name" value="Endo/exonu/phosph_ase_sf"/>
</dbReference>
<name>A0ABQ9HXH5_9NEOP</name>
<evidence type="ECO:0008006" key="3">
    <source>
        <dbReference type="Google" id="ProtNLM"/>
    </source>
</evidence>
<proteinExistence type="predicted"/>
<dbReference type="Gene3D" id="3.60.10.10">
    <property type="entry name" value="Endonuclease/exonuclease/phosphatase"/>
    <property type="match status" value="1"/>
</dbReference>
<keyword evidence="2" id="KW-1185">Reference proteome</keyword>
<dbReference type="PANTHER" id="PTHR33776:SF3">
    <property type="entry name" value="PHD-TYPE DOMAIN-CONTAINING PROTEIN"/>
    <property type="match status" value="1"/>
</dbReference>
<dbReference type="SUPFAM" id="SSF56219">
    <property type="entry name" value="DNase I-like"/>
    <property type="match status" value="1"/>
</dbReference>